<feature type="domain" description="Homing endonuclease LAGLIDADG" evidence="1">
    <location>
        <begin position="38"/>
        <end position="209"/>
    </location>
</feature>
<dbReference type="InterPro" id="IPR004860">
    <property type="entry name" value="LAGLIDADG_dom"/>
</dbReference>
<sequence>MLNKMNDTPFKPLSGKKSKICSTKTKSSSFSPLSQEVFEVAIGTVLGDASVQTQNNGKTYRLKFSQSSKHKDYLFDLHEIFRDWVLSPPHFNEKRNMWSFQTKADQEFKKIATLFFDLDPNGSKKKQIMPCIEKYITPRVLAYWFMDDGGKACYNKDFPRKGLVFNTQGFSEDHVIFLVNILKNKYQLNCWHKPNKKGFIIVISGNHYNKWRGLVDPYLHPSMVYKLPLI</sequence>
<proteinExistence type="predicted"/>
<reference evidence="2" key="1">
    <citation type="journal article" date="2015" name="BMC Genomics">
        <title>The complete mitochondrial genome sequence of the green microalga Lobosphaera (Parietochloris) incisa reveals a new type of palindromic repetitive repeat.</title>
        <authorList>
            <person name="Tourasse N.J."/>
            <person name="Shtaida N."/>
            <person name="Khozin-Goldberg I."/>
            <person name="Boussiba S."/>
            <person name="Vallon O."/>
        </authorList>
    </citation>
    <scope>NUCLEOTIDE SEQUENCE</scope>
    <source>
        <strain evidence="2">SAG 2468</strain>
    </source>
</reference>
<keyword evidence="2" id="KW-0496">Mitochondrion</keyword>
<keyword evidence="2" id="KW-0378">Hydrolase</keyword>
<keyword evidence="2" id="KW-0540">Nuclease</keyword>
<dbReference type="AlphaFoldDB" id="A0A0F7DXD5"/>
<dbReference type="SUPFAM" id="SSF55608">
    <property type="entry name" value="Homing endonucleases"/>
    <property type="match status" value="1"/>
</dbReference>
<dbReference type="GO" id="GO:0000373">
    <property type="term" value="P:Group II intron splicing"/>
    <property type="evidence" value="ECO:0007669"/>
    <property type="project" value="TreeGrafter"/>
</dbReference>
<geneLocation type="mitochondrion" evidence="2"/>
<dbReference type="Pfam" id="PF03161">
    <property type="entry name" value="LAGLIDADG_2"/>
    <property type="match status" value="1"/>
</dbReference>
<protein>
    <submittedName>
        <fullName evidence="2">LAGLIDADG homing endonuclease</fullName>
    </submittedName>
</protein>
<organism evidence="2">
    <name type="scientific">Lobosphaera incisa</name>
    <dbReference type="NCBI Taxonomy" id="312850"/>
    <lineage>
        <taxon>Eukaryota</taxon>
        <taxon>Viridiplantae</taxon>
        <taxon>Chlorophyta</taxon>
        <taxon>core chlorophytes</taxon>
        <taxon>Trebouxiophyceae</taxon>
        <taxon>Trebouxiales</taxon>
        <taxon>Trebouxiaceae</taxon>
        <taxon>Lobosphaera</taxon>
    </lineage>
</organism>
<dbReference type="InterPro" id="IPR027434">
    <property type="entry name" value="Homing_endonucl"/>
</dbReference>
<dbReference type="GO" id="GO:0004519">
    <property type="term" value="F:endonuclease activity"/>
    <property type="evidence" value="ECO:0007669"/>
    <property type="project" value="UniProtKB-KW"/>
</dbReference>
<dbReference type="GeneID" id="24284953"/>
<dbReference type="Gene3D" id="3.10.28.10">
    <property type="entry name" value="Homing endonucleases"/>
    <property type="match status" value="2"/>
</dbReference>
<dbReference type="GO" id="GO:0048564">
    <property type="term" value="P:photosystem I assembly"/>
    <property type="evidence" value="ECO:0007669"/>
    <property type="project" value="TreeGrafter"/>
</dbReference>
<dbReference type="GO" id="GO:0045292">
    <property type="term" value="P:mRNA cis splicing, via spliceosome"/>
    <property type="evidence" value="ECO:0007669"/>
    <property type="project" value="TreeGrafter"/>
</dbReference>
<evidence type="ECO:0000313" key="2">
    <source>
        <dbReference type="EMBL" id="AKF78649.1"/>
    </source>
</evidence>
<dbReference type="InterPro" id="IPR052500">
    <property type="entry name" value="Chloro/Mito_RNA_Process"/>
</dbReference>
<evidence type="ECO:0000259" key="1">
    <source>
        <dbReference type="Pfam" id="PF03161"/>
    </source>
</evidence>
<accession>A0A0F7DXD5</accession>
<name>A0A0F7DXD5_9CHLO</name>
<dbReference type="PANTHER" id="PTHR47539:SF1">
    <property type="entry name" value="PENTATRICOPEPTIDE REPEAT-CONTAINING PROTEIN OTP51, CHLOROPLASTIC"/>
    <property type="match status" value="1"/>
</dbReference>
<dbReference type="RefSeq" id="YP_009138091.1">
    <property type="nucleotide sequence ID" value="NC_027060.1"/>
</dbReference>
<keyword evidence="2" id="KW-0255">Endonuclease</keyword>
<gene>
    <name evidence="2" type="primary">heg</name>
    <name evidence="2" type="ORF">LOBIN_mt018</name>
</gene>
<dbReference type="EMBL" id="KP902678">
    <property type="protein sequence ID" value="AKF78649.1"/>
    <property type="molecule type" value="Genomic_DNA"/>
</dbReference>
<dbReference type="PANTHER" id="PTHR47539">
    <property type="entry name" value="PENTATRICOPEPTIDE REPEAT-CONTAINING PROTEIN OTP51, CHLOROPLASTIC"/>
    <property type="match status" value="1"/>
</dbReference>